<dbReference type="OrthoDB" id="185373at2759"/>
<dbReference type="PROSITE" id="PS51375">
    <property type="entry name" value="PPR"/>
    <property type="match status" value="2"/>
</dbReference>
<dbReference type="InterPro" id="IPR011990">
    <property type="entry name" value="TPR-like_helical_dom_sf"/>
</dbReference>
<dbReference type="Gene3D" id="1.25.40.10">
    <property type="entry name" value="Tetratricopeptide repeat domain"/>
    <property type="match status" value="2"/>
</dbReference>
<dbReference type="NCBIfam" id="TIGR00756">
    <property type="entry name" value="PPR"/>
    <property type="match status" value="2"/>
</dbReference>
<dbReference type="Proteomes" id="UP000327157">
    <property type="component" value="Unassembled WGS sequence"/>
</dbReference>
<comment type="caution">
    <text evidence="3">The sequence shown here is derived from an EMBL/GenBank/DDBJ whole genome shotgun (WGS) entry which is preliminary data.</text>
</comment>
<dbReference type="GO" id="GO:0009451">
    <property type="term" value="P:RNA modification"/>
    <property type="evidence" value="ECO:0007669"/>
    <property type="project" value="InterPro"/>
</dbReference>
<keyword evidence="1" id="KW-0677">Repeat</keyword>
<keyword evidence="4" id="KW-1185">Reference proteome</keyword>
<dbReference type="GO" id="GO:0003723">
    <property type="term" value="F:RNA binding"/>
    <property type="evidence" value="ECO:0007669"/>
    <property type="project" value="InterPro"/>
</dbReference>
<name>A0A5N5F1V3_9ROSA</name>
<evidence type="ECO:0000256" key="1">
    <source>
        <dbReference type="ARBA" id="ARBA00022737"/>
    </source>
</evidence>
<protein>
    <submittedName>
        <fullName evidence="3">Pentatricopeptide repeat-containing protein</fullName>
    </submittedName>
</protein>
<gene>
    <name evidence="3" type="ORF">D8674_039765</name>
</gene>
<organism evidence="3 4">
    <name type="scientific">Pyrus ussuriensis x Pyrus communis</name>
    <dbReference type="NCBI Taxonomy" id="2448454"/>
    <lineage>
        <taxon>Eukaryota</taxon>
        <taxon>Viridiplantae</taxon>
        <taxon>Streptophyta</taxon>
        <taxon>Embryophyta</taxon>
        <taxon>Tracheophyta</taxon>
        <taxon>Spermatophyta</taxon>
        <taxon>Magnoliopsida</taxon>
        <taxon>eudicotyledons</taxon>
        <taxon>Gunneridae</taxon>
        <taxon>Pentapetalae</taxon>
        <taxon>rosids</taxon>
        <taxon>fabids</taxon>
        <taxon>Rosales</taxon>
        <taxon>Rosaceae</taxon>
        <taxon>Amygdaloideae</taxon>
        <taxon>Maleae</taxon>
        <taxon>Pyrus</taxon>
    </lineage>
</organism>
<dbReference type="AlphaFoldDB" id="A0A5N5F1V3"/>
<reference evidence="3 4" key="1">
    <citation type="submission" date="2019-09" db="EMBL/GenBank/DDBJ databases">
        <authorList>
            <person name="Ou C."/>
        </authorList>
    </citation>
    <scope>NUCLEOTIDE SEQUENCE [LARGE SCALE GENOMIC DNA]</scope>
    <source>
        <strain evidence="3">S2</strain>
        <tissue evidence="3">Leaf</tissue>
    </source>
</reference>
<proteinExistence type="predicted"/>
<dbReference type="InterPro" id="IPR002885">
    <property type="entry name" value="PPR_rpt"/>
</dbReference>
<dbReference type="InterPro" id="IPR046960">
    <property type="entry name" value="PPR_At4g14850-like_plant"/>
</dbReference>
<dbReference type="EMBL" id="SMOL01000780">
    <property type="protein sequence ID" value="KAB2597006.1"/>
    <property type="molecule type" value="Genomic_DNA"/>
</dbReference>
<dbReference type="PANTHER" id="PTHR47926">
    <property type="entry name" value="PENTATRICOPEPTIDE REPEAT-CONTAINING PROTEIN"/>
    <property type="match status" value="1"/>
</dbReference>
<reference evidence="3 4" key="2">
    <citation type="submission" date="2019-11" db="EMBL/GenBank/DDBJ databases">
        <title>A de novo genome assembly of a pear dwarfing rootstock.</title>
        <authorList>
            <person name="Wang F."/>
            <person name="Wang J."/>
            <person name="Li S."/>
            <person name="Zhang Y."/>
            <person name="Fang M."/>
            <person name="Ma L."/>
            <person name="Zhao Y."/>
            <person name="Jiang S."/>
        </authorList>
    </citation>
    <scope>NUCLEOTIDE SEQUENCE [LARGE SCALE GENOMIC DNA]</scope>
    <source>
        <strain evidence="3">S2</strain>
        <tissue evidence="3">Leaf</tissue>
    </source>
</reference>
<sequence length="250" mass="28178">MPKTNTLPDTYTFPNLLKACTSLNLFLYGLSFHQCIVVYGFSLDAYVTSSLINFYAKFGHAQNARKVFNVMPHRNVVPWTSIIGCYSMFSEMRREEVQPSSVTLVSLISGVSELAYLQCLHGCAVLYGFESDITLVNSMLNAYGKCGRLEDARDLFEYMNAKDIVSWNSLISSYSQAGNIGEVFRLFADGYVKCRNIDLAFHIFEGTTNKDVVLWTAMMSGLMQNEVPKLEEILMLRPGCQRRKLRATGT</sequence>
<dbReference type="Pfam" id="PF01535">
    <property type="entry name" value="PPR"/>
    <property type="match status" value="3"/>
</dbReference>
<evidence type="ECO:0000256" key="2">
    <source>
        <dbReference type="PROSITE-ProRule" id="PRU00708"/>
    </source>
</evidence>
<feature type="repeat" description="PPR" evidence="2">
    <location>
        <begin position="132"/>
        <end position="166"/>
    </location>
</feature>
<evidence type="ECO:0000313" key="3">
    <source>
        <dbReference type="EMBL" id="KAB2597006.1"/>
    </source>
</evidence>
<evidence type="ECO:0000313" key="4">
    <source>
        <dbReference type="Proteomes" id="UP000327157"/>
    </source>
</evidence>
<feature type="repeat" description="PPR" evidence="2">
    <location>
        <begin position="44"/>
        <end position="78"/>
    </location>
</feature>
<accession>A0A5N5F1V3</accession>